<keyword evidence="4" id="KW-1185">Reference proteome</keyword>
<dbReference type="SUPFAM" id="SSF46955">
    <property type="entry name" value="Putative DNA-binding domain"/>
    <property type="match status" value="1"/>
</dbReference>
<dbReference type="Pfam" id="PF13411">
    <property type="entry name" value="MerR_1"/>
    <property type="match status" value="1"/>
</dbReference>
<dbReference type="EMBL" id="CP132508">
    <property type="protein sequence ID" value="WPD20164.1"/>
    <property type="molecule type" value="Genomic_DNA"/>
</dbReference>
<organism evidence="3 4">
    <name type="scientific">Thermaerobacter composti</name>
    <dbReference type="NCBI Taxonomy" id="554949"/>
    <lineage>
        <taxon>Bacteria</taxon>
        <taxon>Bacillati</taxon>
        <taxon>Bacillota</taxon>
        <taxon>Clostridia</taxon>
        <taxon>Eubacteriales</taxon>
        <taxon>Clostridiales Family XVII. Incertae Sedis</taxon>
        <taxon>Thermaerobacter</taxon>
    </lineage>
</organism>
<dbReference type="RefSeq" id="WP_318751535.1">
    <property type="nucleotide sequence ID" value="NZ_CP132508.1"/>
</dbReference>
<dbReference type="Proteomes" id="UP001304683">
    <property type="component" value="Chromosome"/>
</dbReference>
<evidence type="ECO:0000256" key="1">
    <source>
        <dbReference type="ARBA" id="ARBA00023125"/>
    </source>
</evidence>
<reference evidence="3 4" key="1">
    <citation type="submission" date="2023-08" db="EMBL/GenBank/DDBJ databases">
        <title>Genome sequence of Thermaerobacter compostii strain Ins1, a spore-forming filamentous bacterium isolated from a deep geothermal reservoir.</title>
        <authorList>
            <person name="Bregnard D."/>
            <person name="Gonzalez D."/>
            <person name="Junier P."/>
        </authorList>
    </citation>
    <scope>NUCLEOTIDE SEQUENCE [LARGE SCALE GENOMIC DNA]</scope>
    <source>
        <strain evidence="3 4">Ins1</strain>
    </source>
</reference>
<dbReference type="Gene3D" id="1.10.1660.10">
    <property type="match status" value="1"/>
</dbReference>
<evidence type="ECO:0000313" key="4">
    <source>
        <dbReference type="Proteomes" id="UP001304683"/>
    </source>
</evidence>
<keyword evidence="1" id="KW-0238">DNA-binding</keyword>
<dbReference type="PROSITE" id="PS50937">
    <property type="entry name" value="HTH_MERR_2"/>
    <property type="match status" value="1"/>
</dbReference>
<protein>
    <submittedName>
        <fullName evidence="3">MerR family transcriptional regulator</fullName>
    </submittedName>
</protein>
<dbReference type="InterPro" id="IPR009061">
    <property type="entry name" value="DNA-bd_dom_put_sf"/>
</dbReference>
<sequence length="161" mass="17556">MPRVIVGFSGPQAAKITGVNYKTLDYWARTGLIKPSIRDASGTGTRRIYSLIDLVALKTVSILRERGLSLQKLRRAVERLRELAPDGVTNSEVLARHYLVTDGNDVYVVESPDVLLSLLQGGQLVLALWLGKMASNIIEAAKRETPAIGNMDQLETIAKAG</sequence>
<dbReference type="PANTHER" id="PTHR30204:SF3">
    <property type="entry name" value="HTH MERR-TYPE DOMAIN-CONTAINING PROTEIN"/>
    <property type="match status" value="1"/>
</dbReference>
<proteinExistence type="predicted"/>
<dbReference type="PANTHER" id="PTHR30204">
    <property type="entry name" value="REDOX-CYCLING DRUG-SENSING TRANSCRIPTIONAL ACTIVATOR SOXR"/>
    <property type="match status" value="1"/>
</dbReference>
<gene>
    <name evidence="3" type="ORF">Q5761_05920</name>
</gene>
<dbReference type="SMART" id="SM00422">
    <property type="entry name" value="HTH_MERR"/>
    <property type="match status" value="1"/>
</dbReference>
<evidence type="ECO:0000313" key="3">
    <source>
        <dbReference type="EMBL" id="WPD20164.1"/>
    </source>
</evidence>
<name>A0ABZ0QS99_9FIRM</name>
<dbReference type="InterPro" id="IPR047057">
    <property type="entry name" value="MerR_fam"/>
</dbReference>
<dbReference type="InterPro" id="IPR000551">
    <property type="entry name" value="MerR-type_HTH_dom"/>
</dbReference>
<feature type="domain" description="HTH merR-type" evidence="2">
    <location>
        <begin position="12"/>
        <end position="79"/>
    </location>
</feature>
<accession>A0ABZ0QS99</accession>
<evidence type="ECO:0000259" key="2">
    <source>
        <dbReference type="PROSITE" id="PS50937"/>
    </source>
</evidence>